<dbReference type="HOGENOM" id="CLU_1156022_0_0_6"/>
<evidence type="ECO:0000313" key="2">
    <source>
        <dbReference type="Proteomes" id="UP000005234"/>
    </source>
</evidence>
<proteinExistence type="predicted"/>
<dbReference type="eggNOG" id="COG0484">
    <property type="taxonomic scope" value="Bacteria"/>
</dbReference>
<evidence type="ECO:0000313" key="1">
    <source>
        <dbReference type="EMBL" id="AFC85447.1"/>
    </source>
</evidence>
<reference evidence="1" key="1">
    <citation type="submission" date="2012-02" db="EMBL/GenBank/DDBJ databases">
        <title>The complete genome of Frateuria aurantia DSM 6220.</title>
        <authorList>
            <consortium name="US DOE Joint Genome Institute (JGI-PGF)"/>
            <person name="Lucas S."/>
            <person name="Copeland A."/>
            <person name="Lapidus A."/>
            <person name="Glavina del Rio T."/>
            <person name="Dalin E."/>
            <person name="Tice H."/>
            <person name="Bruce D."/>
            <person name="Goodwin L."/>
            <person name="Pitluck S."/>
            <person name="Peters L."/>
            <person name="Ovchinnikova G."/>
            <person name="Teshima H."/>
            <person name="Kyrpides N."/>
            <person name="Mavromatis K."/>
            <person name="Ivanova N."/>
            <person name="Brettin T."/>
            <person name="Detter J.C."/>
            <person name="Han C."/>
            <person name="Larimer F."/>
            <person name="Land M."/>
            <person name="Hauser L."/>
            <person name="Markowitz V."/>
            <person name="Cheng J.-F."/>
            <person name="Hugenholtz P."/>
            <person name="Woyke T."/>
            <person name="Wu D."/>
            <person name="Brambilla E."/>
            <person name="Klenk H.-P."/>
            <person name="Eisen J.A."/>
        </authorList>
    </citation>
    <scope>NUCLEOTIDE SEQUENCE</scope>
    <source>
        <strain evidence="1">DSM 6220</strain>
    </source>
</reference>
<protein>
    <submittedName>
        <fullName evidence="1">Uncharacterized protein</fullName>
    </submittedName>
</protein>
<dbReference type="EMBL" id="CP003350">
    <property type="protein sequence ID" value="AFC85447.1"/>
    <property type="molecule type" value="Genomic_DNA"/>
</dbReference>
<dbReference type="KEGG" id="fau:Fraau_0983"/>
<dbReference type="Proteomes" id="UP000005234">
    <property type="component" value="Chromosome"/>
</dbReference>
<sequence length="227" mass="24900">MVERLPDTAGGSNELTNEDLNNMAHIGKMLGRLNPKTQTYSDSAGGVVELSAQDIAAALAFVPAGLGRELLCHVWWPGGADRTRAQLDAAVMELLANEWRIRESAMLDAMLMVATPDVGRRRAQDAYALAHANRWPSWGKVQQGLLQPSPVYAALRDAVLFELRTGHHGDADSGASGAMSDRERAEMIGRSHVTYMNNGWRRVYEWLLDRCTSEVGVAQRRFGRAAA</sequence>
<organism evidence="1 2">
    <name type="scientific">Frateuria aurantia (strain ATCC 33424 / DSM 6220 / KCTC 2777 / LMG 1558 / NBRC 3245 / NCIMB 13370)</name>
    <name type="common">Acetobacter aurantius</name>
    <dbReference type="NCBI Taxonomy" id="767434"/>
    <lineage>
        <taxon>Bacteria</taxon>
        <taxon>Pseudomonadati</taxon>
        <taxon>Pseudomonadota</taxon>
        <taxon>Gammaproteobacteria</taxon>
        <taxon>Lysobacterales</taxon>
        <taxon>Rhodanobacteraceae</taxon>
        <taxon>Frateuria</taxon>
    </lineage>
</organism>
<dbReference type="STRING" id="767434.Fraau_0983"/>
<name>H8L2I0_FRAAD</name>
<dbReference type="RefSeq" id="WP_014402453.1">
    <property type="nucleotide sequence ID" value="NC_017033.1"/>
</dbReference>
<dbReference type="AlphaFoldDB" id="H8L2I0"/>
<accession>H8L2I0</accession>
<keyword evidence="2" id="KW-1185">Reference proteome</keyword>
<gene>
    <name evidence="1" type="ordered locus">Fraau_0983</name>
</gene>